<evidence type="ECO:0000313" key="3">
    <source>
        <dbReference type="Proteomes" id="UP000625976"/>
    </source>
</evidence>
<gene>
    <name evidence="2" type="ORF">GCM10010976_21000</name>
</gene>
<name>A0A917GKA7_9FLAO</name>
<sequence>MILGKTIRNSIFTLIKSEHLKFNRHSSISISELNRYRQKYLETYLIKEVGELTTLEEDVLQSIVNQDLISANKLPEEVEISKNFGERLADKVASFGGSWKFIILFSVIIFIWISANIILLANKGFDPYPFILLNLILSCLAAFQAPVIMMSQNRQEEKDRERANQDYMINLKAELEIRTLLEKLDHLIIHQQQEMLNIQKVQVEMMEDIMNKINTSKNG</sequence>
<keyword evidence="3" id="KW-1185">Reference proteome</keyword>
<organism evidence="2 3">
    <name type="scientific">Bizionia arctica</name>
    <dbReference type="NCBI Taxonomy" id="1495645"/>
    <lineage>
        <taxon>Bacteria</taxon>
        <taxon>Pseudomonadati</taxon>
        <taxon>Bacteroidota</taxon>
        <taxon>Flavobacteriia</taxon>
        <taxon>Flavobacteriales</taxon>
        <taxon>Flavobacteriaceae</taxon>
        <taxon>Bizionia</taxon>
    </lineage>
</organism>
<keyword evidence="1" id="KW-1133">Transmembrane helix</keyword>
<keyword evidence="1" id="KW-0812">Transmembrane</keyword>
<dbReference type="Pfam" id="PF06210">
    <property type="entry name" value="DUF1003"/>
    <property type="match status" value="1"/>
</dbReference>
<dbReference type="Proteomes" id="UP000625976">
    <property type="component" value="Unassembled WGS sequence"/>
</dbReference>
<feature type="transmembrane region" description="Helical" evidence="1">
    <location>
        <begin position="101"/>
        <end position="121"/>
    </location>
</feature>
<evidence type="ECO:0000256" key="1">
    <source>
        <dbReference type="SAM" id="Phobius"/>
    </source>
</evidence>
<dbReference type="AlphaFoldDB" id="A0A917GKA7"/>
<reference evidence="2" key="2">
    <citation type="submission" date="2020-09" db="EMBL/GenBank/DDBJ databases">
        <authorList>
            <person name="Sun Q."/>
            <person name="Zhou Y."/>
        </authorList>
    </citation>
    <scope>NUCLEOTIDE SEQUENCE</scope>
    <source>
        <strain evidence="2">CGMCC 1.12751</strain>
    </source>
</reference>
<dbReference type="EMBL" id="BMFQ01000002">
    <property type="protein sequence ID" value="GGG49466.1"/>
    <property type="molecule type" value="Genomic_DNA"/>
</dbReference>
<reference evidence="2" key="1">
    <citation type="journal article" date="2014" name="Int. J. Syst. Evol. Microbiol.">
        <title>Complete genome sequence of Corynebacterium casei LMG S-19264T (=DSM 44701T), isolated from a smear-ripened cheese.</title>
        <authorList>
            <consortium name="US DOE Joint Genome Institute (JGI-PGF)"/>
            <person name="Walter F."/>
            <person name="Albersmeier A."/>
            <person name="Kalinowski J."/>
            <person name="Ruckert C."/>
        </authorList>
    </citation>
    <scope>NUCLEOTIDE SEQUENCE</scope>
    <source>
        <strain evidence="2">CGMCC 1.12751</strain>
    </source>
</reference>
<keyword evidence="1" id="KW-0472">Membrane</keyword>
<proteinExistence type="predicted"/>
<dbReference type="PANTHER" id="PTHR41386">
    <property type="entry name" value="INTEGRAL MEMBRANE PROTEIN-RELATED"/>
    <property type="match status" value="1"/>
</dbReference>
<evidence type="ECO:0008006" key="4">
    <source>
        <dbReference type="Google" id="ProtNLM"/>
    </source>
</evidence>
<dbReference type="InterPro" id="IPR010406">
    <property type="entry name" value="DUF1003"/>
</dbReference>
<evidence type="ECO:0000313" key="2">
    <source>
        <dbReference type="EMBL" id="GGG49466.1"/>
    </source>
</evidence>
<protein>
    <recommendedName>
        <fullName evidence="4">DUF1003 domain-containing protein</fullName>
    </recommendedName>
</protein>
<comment type="caution">
    <text evidence="2">The sequence shown here is derived from an EMBL/GenBank/DDBJ whole genome shotgun (WGS) entry which is preliminary data.</text>
</comment>
<dbReference type="PANTHER" id="PTHR41386:SF1">
    <property type="entry name" value="MEMBRANE PROTEIN"/>
    <property type="match status" value="1"/>
</dbReference>
<feature type="transmembrane region" description="Helical" evidence="1">
    <location>
        <begin position="127"/>
        <end position="150"/>
    </location>
</feature>
<accession>A0A917GKA7</accession>